<sequence>MLKVLGESGASSASRSQHPLVAILCVGMSWLVNCLYGGDHTTQFWRVAGVDHLIIANGNSNSLPFLKVKDANMMNQWGVFTTMPSSLCRNCSPFRLLLEEVVCVANLISSSDYGKVSHAIALARDITQLNGTINEQVQVILYTFGAGWKLRGEL</sequence>
<dbReference type="EMBL" id="DS028134">
    <property type="protein sequence ID" value="EEY56402.1"/>
    <property type="molecule type" value="Genomic_DNA"/>
</dbReference>
<protein>
    <submittedName>
        <fullName evidence="1">Uncharacterized protein</fullName>
    </submittedName>
</protein>
<dbReference type="InParanoid" id="D0NDV7"/>
<dbReference type="RefSeq" id="XP_002902476.1">
    <property type="nucleotide sequence ID" value="XM_002902430.1"/>
</dbReference>
<dbReference type="OrthoDB" id="168508at2759"/>
<dbReference type="VEuPathDB" id="FungiDB:PITG_09929"/>
<accession>D0NDV7</accession>
<dbReference type="KEGG" id="pif:PITG_09929"/>
<gene>
    <name evidence="1" type="ORF">PITG_09929</name>
</gene>
<dbReference type="Proteomes" id="UP000006643">
    <property type="component" value="Unassembled WGS sequence"/>
</dbReference>
<dbReference type="OMA" id="IAYTRAF"/>
<proteinExistence type="predicted"/>
<dbReference type="STRING" id="403677.D0NDV7"/>
<name>D0NDV7_PHYIT</name>
<evidence type="ECO:0000313" key="2">
    <source>
        <dbReference type="Proteomes" id="UP000006643"/>
    </source>
</evidence>
<evidence type="ECO:0000313" key="1">
    <source>
        <dbReference type="EMBL" id="EEY56402.1"/>
    </source>
</evidence>
<organism evidence="1 2">
    <name type="scientific">Phytophthora infestans (strain T30-4)</name>
    <name type="common">Potato late blight agent</name>
    <dbReference type="NCBI Taxonomy" id="403677"/>
    <lineage>
        <taxon>Eukaryota</taxon>
        <taxon>Sar</taxon>
        <taxon>Stramenopiles</taxon>
        <taxon>Oomycota</taxon>
        <taxon>Peronosporomycetes</taxon>
        <taxon>Peronosporales</taxon>
        <taxon>Peronosporaceae</taxon>
        <taxon>Phytophthora</taxon>
    </lineage>
</organism>
<dbReference type="HOGENOM" id="CLU_1707720_0_0_1"/>
<dbReference type="GeneID" id="9474701"/>
<reference evidence="2" key="1">
    <citation type="journal article" date="2009" name="Nature">
        <title>Genome sequence and analysis of the Irish potato famine pathogen Phytophthora infestans.</title>
        <authorList>
            <consortium name="The Broad Institute Genome Sequencing Platform"/>
            <person name="Haas B.J."/>
            <person name="Kamoun S."/>
            <person name="Zody M.C."/>
            <person name="Jiang R.H."/>
            <person name="Handsaker R.E."/>
            <person name="Cano L.M."/>
            <person name="Grabherr M."/>
            <person name="Kodira C.D."/>
            <person name="Raffaele S."/>
            <person name="Torto-Alalibo T."/>
            <person name="Bozkurt T.O."/>
            <person name="Ah-Fong A.M."/>
            <person name="Alvarado L."/>
            <person name="Anderson V.L."/>
            <person name="Armstrong M.R."/>
            <person name="Avrova A."/>
            <person name="Baxter L."/>
            <person name="Beynon J."/>
            <person name="Boevink P.C."/>
            <person name="Bollmann S.R."/>
            <person name="Bos J.I."/>
            <person name="Bulone V."/>
            <person name="Cai G."/>
            <person name="Cakir C."/>
            <person name="Carrington J.C."/>
            <person name="Chawner M."/>
            <person name="Conti L."/>
            <person name="Costanzo S."/>
            <person name="Ewan R."/>
            <person name="Fahlgren N."/>
            <person name="Fischbach M.A."/>
            <person name="Fugelstad J."/>
            <person name="Gilroy E.M."/>
            <person name="Gnerre S."/>
            <person name="Green P.J."/>
            <person name="Grenville-Briggs L.J."/>
            <person name="Griffith J."/>
            <person name="Grunwald N.J."/>
            <person name="Horn K."/>
            <person name="Horner N.R."/>
            <person name="Hu C.H."/>
            <person name="Huitema E."/>
            <person name="Jeong D.H."/>
            <person name="Jones A.M."/>
            <person name="Jones J.D."/>
            <person name="Jones R.W."/>
            <person name="Karlsson E.K."/>
            <person name="Kunjeti S.G."/>
            <person name="Lamour K."/>
            <person name="Liu Z."/>
            <person name="Ma L."/>
            <person name="Maclean D."/>
            <person name="Chibucos M.C."/>
            <person name="McDonald H."/>
            <person name="McWalters J."/>
            <person name="Meijer H.J."/>
            <person name="Morgan W."/>
            <person name="Morris P.F."/>
            <person name="Munro C.A."/>
            <person name="O'Neill K."/>
            <person name="Ospina-Giraldo M."/>
            <person name="Pinzon A."/>
            <person name="Pritchard L."/>
            <person name="Ramsahoye B."/>
            <person name="Ren Q."/>
            <person name="Restrepo S."/>
            <person name="Roy S."/>
            <person name="Sadanandom A."/>
            <person name="Savidor A."/>
            <person name="Schornack S."/>
            <person name="Schwartz D.C."/>
            <person name="Schumann U.D."/>
            <person name="Schwessinger B."/>
            <person name="Seyer L."/>
            <person name="Sharpe T."/>
            <person name="Silvar C."/>
            <person name="Song J."/>
            <person name="Studholme D.J."/>
            <person name="Sykes S."/>
            <person name="Thines M."/>
            <person name="van de Vondervoort P.J."/>
            <person name="Phuntumart V."/>
            <person name="Wawra S."/>
            <person name="Weide R."/>
            <person name="Win J."/>
            <person name="Young C."/>
            <person name="Zhou S."/>
            <person name="Fry W."/>
            <person name="Meyers B.C."/>
            <person name="van West P."/>
            <person name="Ristaino J."/>
            <person name="Govers F."/>
            <person name="Birch P.R."/>
            <person name="Whisson S.C."/>
            <person name="Judelson H.S."/>
            <person name="Nusbaum C."/>
        </authorList>
    </citation>
    <scope>NUCLEOTIDE SEQUENCE [LARGE SCALE GENOMIC DNA]</scope>
    <source>
        <strain evidence="2">T30-4</strain>
    </source>
</reference>
<keyword evidence="2" id="KW-1185">Reference proteome</keyword>
<dbReference type="AlphaFoldDB" id="D0NDV7"/>